<name>A0A919QF53_9ACTN</name>
<organism evidence="1 2">
    <name type="scientific">Acrocarpospora phusangensis</name>
    <dbReference type="NCBI Taxonomy" id="1070424"/>
    <lineage>
        <taxon>Bacteria</taxon>
        <taxon>Bacillati</taxon>
        <taxon>Actinomycetota</taxon>
        <taxon>Actinomycetes</taxon>
        <taxon>Streptosporangiales</taxon>
        <taxon>Streptosporangiaceae</taxon>
        <taxon>Acrocarpospora</taxon>
    </lineage>
</organism>
<keyword evidence="2" id="KW-1185">Reference proteome</keyword>
<evidence type="ECO:0000313" key="2">
    <source>
        <dbReference type="Proteomes" id="UP000640052"/>
    </source>
</evidence>
<dbReference type="Proteomes" id="UP000640052">
    <property type="component" value="Unassembled WGS sequence"/>
</dbReference>
<comment type="caution">
    <text evidence="1">The sequence shown here is derived from an EMBL/GenBank/DDBJ whole genome shotgun (WGS) entry which is preliminary data.</text>
</comment>
<reference evidence="1" key="1">
    <citation type="submission" date="2021-01" db="EMBL/GenBank/DDBJ databases">
        <title>Whole genome shotgun sequence of Acrocarpospora phusangensis NBRC 108782.</title>
        <authorList>
            <person name="Komaki H."/>
            <person name="Tamura T."/>
        </authorList>
    </citation>
    <scope>NUCLEOTIDE SEQUENCE</scope>
    <source>
        <strain evidence="1">NBRC 108782</strain>
    </source>
</reference>
<evidence type="ECO:0000313" key="1">
    <source>
        <dbReference type="EMBL" id="GIH26781.1"/>
    </source>
</evidence>
<proteinExistence type="predicted"/>
<protein>
    <submittedName>
        <fullName evidence="1">Uncharacterized protein</fullName>
    </submittedName>
</protein>
<dbReference type="EMBL" id="BOOA01000045">
    <property type="protein sequence ID" value="GIH26781.1"/>
    <property type="molecule type" value="Genomic_DNA"/>
</dbReference>
<sequence length="182" mass="19754">MFSAKVRAMDGTDDLLRRIEATPELADLLTWPGDFDVARRDPVEELILPNQLALTPIAGDGSGGTYFLCGAPGTARPVLYADSEGQATLMAADLVEAVTLIAAYPYWRDLLHGHSAEELEEEMCDDHPDYSAARGELIGLLGVTPPTVEEAVTRLRASASRTVPDFLPIARHDEGECVYELL</sequence>
<dbReference type="AlphaFoldDB" id="A0A919QF53"/>
<gene>
    <name evidence="1" type="ORF">Aph01nite_50910</name>
</gene>
<accession>A0A919QF53</accession>